<evidence type="ECO:0000256" key="1">
    <source>
        <dbReference type="SAM" id="MobiDB-lite"/>
    </source>
</evidence>
<dbReference type="OrthoDB" id="10257471at2759"/>
<feature type="region of interest" description="Disordered" evidence="1">
    <location>
        <begin position="1"/>
        <end position="33"/>
    </location>
</feature>
<feature type="compositionally biased region" description="Basic and acidic residues" evidence="1">
    <location>
        <begin position="16"/>
        <end position="33"/>
    </location>
</feature>
<dbReference type="PANTHER" id="PTHR13318">
    <property type="entry name" value="PARTNER OF PAIRED, ISOFORM B-RELATED"/>
    <property type="match status" value="1"/>
</dbReference>
<evidence type="ECO:0000313" key="3">
    <source>
        <dbReference type="Proteomes" id="UP000193560"/>
    </source>
</evidence>
<dbReference type="AlphaFoldDB" id="A0A1X2HR29"/>
<proteinExistence type="predicted"/>
<reference evidence="2 3" key="1">
    <citation type="submission" date="2016-07" db="EMBL/GenBank/DDBJ databases">
        <title>Pervasive Adenine N6-methylation of Active Genes in Fungi.</title>
        <authorList>
            <consortium name="DOE Joint Genome Institute"/>
            <person name="Mondo S.J."/>
            <person name="Dannebaum R.O."/>
            <person name="Kuo R.C."/>
            <person name="Labutti K."/>
            <person name="Haridas S."/>
            <person name="Kuo A."/>
            <person name="Salamov A."/>
            <person name="Ahrendt S.R."/>
            <person name="Lipzen A."/>
            <person name="Sullivan W."/>
            <person name="Andreopoulos W.B."/>
            <person name="Clum A."/>
            <person name="Lindquist E."/>
            <person name="Daum C."/>
            <person name="Ramamoorthy G.K."/>
            <person name="Gryganskyi A."/>
            <person name="Culley D."/>
            <person name="Magnuson J.K."/>
            <person name="James T.Y."/>
            <person name="O'Malley M.A."/>
            <person name="Stajich J.E."/>
            <person name="Spatafora J.W."/>
            <person name="Visel A."/>
            <person name="Grigoriev I.V."/>
        </authorList>
    </citation>
    <scope>NUCLEOTIDE SEQUENCE [LARGE SCALE GENOMIC DNA]</scope>
    <source>
        <strain evidence="2 3">NRRL 1336</strain>
    </source>
</reference>
<dbReference type="Proteomes" id="UP000193560">
    <property type="component" value="Unassembled WGS sequence"/>
</dbReference>
<dbReference type="InterPro" id="IPR032675">
    <property type="entry name" value="LRR_dom_sf"/>
</dbReference>
<dbReference type="GO" id="GO:0031146">
    <property type="term" value="P:SCF-dependent proteasomal ubiquitin-dependent protein catabolic process"/>
    <property type="evidence" value="ECO:0007669"/>
    <property type="project" value="TreeGrafter"/>
</dbReference>
<dbReference type="STRING" id="90262.A0A1X2HR29"/>
<accession>A0A1X2HR29</accession>
<gene>
    <name evidence="2" type="ORF">BCR42DRAFT_429734</name>
</gene>
<dbReference type="SMART" id="SM00367">
    <property type="entry name" value="LRR_CC"/>
    <property type="match status" value="3"/>
</dbReference>
<evidence type="ECO:0000313" key="2">
    <source>
        <dbReference type="EMBL" id="ORZ01983.1"/>
    </source>
</evidence>
<keyword evidence="3" id="KW-1185">Reference proteome</keyword>
<organism evidence="2 3">
    <name type="scientific">Absidia repens</name>
    <dbReference type="NCBI Taxonomy" id="90262"/>
    <lineage>
        <taxon>Eukaryota</taxon>
        <taxon>Fungi</taxon>
        <taxon>Fungi incertae sedis</taxon>
        <taxon>Mucoromycota</taxon>
        <taxon>Mucoromycotina</taxon>
        <taxon>Mucoromycetes</taxon>
        <taxon>Mucorales</taxon>
        <taxon>Cunninghamellaceae</taxon>
        <taxon>Absidia</taxon>
    </lineage>
</organism>
<comment type="caution">
    <text evidence="2">The sequence shown here is derived from an EMBL/GenBank/DDBJ whole genome shotgun (WGS) entry which is preliminary data.</text>
</comment>
<dbReference type="InterPro" id="IPR006553">
    <property type="entry name" value="Leu-rich_rpt_Cys-con_subtyp"/>
</dbReference>
<name>A0A1X2HR29_9FUNG</name>
<sequence length="441" mass="50186">MGNVDEVPQLTQITDGTKDNQYESDDNEHGYSHFTRGDIKQIKRYAEEILQHERSTIQVKSDGTVIITPHPRQLPNEILARIIHHVDEATLPHYIITEGRQPDQQRDLHTCTLVNRQFYAIANPLLWQEPVFDVDTMHLQQWLDGLAATEQSLGNHVKKLQLDNATCTDIQLLLLMTHVRHLETLSIENLNFTNEFSPITSTGLQHLPRYCSQLTSLKLFNIHLSDATIRAIGQHCRRLCQLTVHANVGLSDDLLAALANCPLQQIALSYDATEGMLTEKMVMDMTRFQDLTHLDLTLFEPSSLIMTIANNKITTGVPWPHLKYLSLDLCEDIDDATLICFIKAHPHLQEIRLKDAIALTDASLAAMAVSLCDLRGCIFTRMNGISSRGARQWIQNCQRLERVQFRQCDQIKATDILETLDDDNSDYLRLDEHDIVKIRSA</sequence>
<dbReference type="GO" id="GO:0019005">
    <property type="term" value="C:SCF ubiquitin ligase complex"/>
    <property type="evidence" value="ECO:0007669"/>
    <property type="project" value="TreeGrafter"/>
</dbReference>
<dbReference type="Gene3D" id="3.80.10.10">
    <property type="entry name" value="Ribonuclease Inhibitor"/>
    <property type="match status" value="1"/>
</dbReference>
<dbReference type="EMBL" id="MCGE01000055">
    <property type="protein sequence ID" value="ORZ01983.1"/>
    <property type="molecule type" value="Genomic_DNA"/>
</dbReference>
<dbReference type="SUPFAM" id="SSF52047">
    <property type="entry name" value="RNI-like"/>
    <property type="match status" value="1"/>
</dbReference>
<protein>
    <submittedName>
        <fullName evidence="2">Uncharacterized protein</fullName>
    </submittedName>
</protein>